<evidence type="ECO:0000313" key="5">
    <source>
        <dbReference type="EMBL" id="MFC5021418.1"/>
    </source>
</evidence>
<evidence type="ECO:0000256" key="4">
    <source>
        <dbReference type="SAM" id="Coils"/>
    </source>
</evidence>
<proteinExistence type="inferred from homology"/>
<gene>
    <name evidence="5" type="ORF">ACFPM3_04525</name>
</gene>
<dbReference type="RefSeq" id="WP_345694156.1">
    <property type="nucleotide sequence ID" value="NZ_BAABIT010000001.1"/>
</dbReference>
<comment type="subcellular location">
    <subcellularLocation>
        <location evidence="2">Gas vesicle</location>
    </subcellularLocation>
</comment>
<evidence type="ECO:0000256" key="2">
    <source>
        <dbReference type="ARBA" id="ARBA00035108"/>
    </source>
</evidence>
<dbReference type="InterPro" id="IPR009430">
    <property type="entry name" value="GvpL/GvpF"/>
</dbReference>
<comment type="caution">
    <text evidence="5">The sequence shown here is derived from an EMBL/GenBank/DDBJ whole genome shotgun (WGS) entry which is preliminary data.</text>
</comment>
<dbReference type="PANTHER" id="PTHR36852:SF1">
    <property type="entry name" value="PROTEIN GVPL 2"/>
    <property type="match status" value="1"/>
</dbReference>
<dbReference type="PANTHER" id="PTHR36852">
    <property type="entry name" value="PROTEIN GVPL 2"/>
    <property type="match status" value="1"/>
</dbReference>
<feature type="coiled-coil region" evidence="4">
    <location>
        <begin position="88"/>
        <end position="119"/>
    </location>
</feature>
<evidence type="ECO:0000313" key="6">
    <source>
        <dbReference type="Proteomes" id="UP001595829"/>
    </source>
</evidence>
<reference evidence="6" key="1">
    <citation type="journal article" date="2019" name="Int. J. Syst. Evol. Microbiol.">
        <title>The Global Catalogue of Microorganisms (GCM) 10K type strain sequencing project: providing services to taxonomists for standard genome sequencing and annotation.</title>
        <authorList>
            <consortium name="The Broad Institute Genomics Platform"/>
            <consortium name="The Broad Institute Genome Sequencing Center for Infectious Disease"/>
            <person name="Wu L."/>
            <person name="Ma J."/>
        </authorList>
    </citation>
    <scope>NUCLEOTIDE SEQUENCE [LARGE SCALE GENOMIC DNA]</scope>
    <source>
        <strain evidence="6">CGMCC 4.1648</strain>
    </source>
</reference>
<keyword evidence="6" id="KW-1185">Reference proteome</keyword>
<protein>
    <submittedName>
        <fullName evidence="5">GvpL/GvpF family gas vesicle protein</fullName>
    </submittedName>
</protein>
<evidence type="ECO:0000256" key="3">
    <source>
        <dbReference type="ARBA" id="ARBA00035643"/>
    </source>
</evidence>
<keyword evidence="4" id="KW-0175">Coiled coil</keyword>
<dbReference type="Pfam" id="PF06386">
    <property type="entry name" value="GvpL_GvpF"/>
    <property type="match status" value="1"/>
</dbReference>
<dbReference type="Proteomes" id="UP001595829">
    <property type="component" value="Unassembled WGS sequence"/>
</dbReference>
<accession>A0ABV9XBX6</accession>
<organism evidence="5 6">
    <name type="scientific">Streptomyces coeruleoprunus</name>
    <dbReference type="NCBI Taxonomy" id="285563"/>
    <lineage>
        <taxon>Bacteria</taxon>
        <taxon>Bacillati</taxon>
        <taxon>Actinomycetota</taxon>
        <taxon>Actinomycetes</taxon>
        <taxon>Kitasatosporales</taxon>
        <taxon>Streptomycetaceae</taxon>
        <taxon>Streptomyces</taxon>
    </lineage>
</organism>
<evidence type="ECO:0000256" key="1">
    <source>
        <dbReference type="ARBA" id="ARBA00022987"/>
    </source>
</evidence>
<name>A0ABV9XBX6_9ACTN</name>
<dbReference type="EMBL" id="JBHSJD010000002">
    <property type="protein sequence ID" value="MFC5021418.1"/>
    <property type="molecule type" value="Genomic_DNA"/>
</dbReference>
<comment type="similarity">
    <text evidence="3">Belongs to the gas vesicle GvpF/GvpL family.</text>
</comment>
<keyword evidence="1" id="KW-0304">Gas vesicle</keyword>
<sequence length="237" mass="25876">MPLYVYAITEESHPVRLEGLTGVGGSGTRLRAVRGDSLCAVVSEAPEELSAGRAEVEAHHAVQERLASDGVTLPLGFGFVAADEDAVRAVLEQGAEQFRKRLEELTDRVEFNVKGLQEEEAVLRQVVDESERVRQLNEATREGGGTYEERLELGQLVAQEVQARQDALAGSVLSALRPHAYAENLSEPSQQYFVNVSFLVDRDRADAFAKAAEELAKSQAEGVELRVRGPLPPYSFA</sequence>